<proteinExistence type="predicted"/>
<dbReference type="EMBL" id="BK015664">
    <property type="protein sequence ID" value="DAE18821.1"/>
    <property type="molecule type" value="Genomic_DNA"/>
</dbReference>
<organism evidence="1">
    <name type="scientific">Myoviridae sp. ct3mI7</name>
    <dbReference type="NCBI Taxonomy" id="2825028"/>
    <lineage>
        <taxon>Viruses</taxon>
        <taxon>Duplodnaviria</taxon>
        <taxon>Heunggongvirae</taxon>
        <taxon>Uroviricota</taxon>
        <taxon>Caudoviricetes</taxon>
    </lineage>
</organism>
<protein>
    <submittedName>
        <fullName evidence="1">Uncharacterized protein</fullName>
    </submittedName>
</protein>
<reference evidence="1" key="1">
    <citation type="journal article" date="2021" name="Proc. Natl. Acad. Sci. U.S.A.">
        <title>A Catalog of Tens of Thousands of Viruses from Human Metagenomes Reveals Hidden Associations with Chronic Diseases.</title>
        <authorList>
            <person name="Tisza M.J."/>
            <person name="Buck C.B."/>
        </authorList>
    </citation>
    <scope>NUCLEOTIDE SEQUENCE</scope>
    <source>
        <strain evidence="1">Ct3mI7</strain>
    </source>
</reference>
<sequence>MPDGIFCVKRFSSDTVIRLLVPLKEIDVTLLHSTNFPSSYVAQM</sequence>
<evidence type="ECO:0000313" key="1">
    <source>
        <dbReference type="EMBL" id="DAE18821.1"/>
    </source>
</evidence>
<name>A0A8S5QJ71_9CAUD</name>
<accession>A0A8S5QJ71</accession>